<dbReference type="InterPro" id="IPR041267">
    <property type="entry name" value="NLRP_HD2"/>
</dbReference>
<dbReference type="InterPro" id="IPR032675">
    <property type="entry name" value="LRR_dom_sf"/>
</dbReference>
<evidence type="ECO:0000256" key="3">
    <source>
        <dbReference type="SAM" id="MobiDB-lite"/>
    </source>
</evidence>
<dbReference type="Pfam" id="PF13516">
    <property type="entry name" value="LRR_6"/>
    <property type="match status" value="2"/>
</dbReference>
<evidence type="ECO:0000256" key="2">
    <source>
        <dbReference type="ARBA" id="ARBA00022737"/>
    </source>
</evidence>
<keyword evidence="1" id="KW-0433">Leucine-rich repeat</keyword>
<name>A0ABD1JFX2_9TELE</name>
<dbReference type="AlphaFoldDB" id="A0ABD1JFX2"/>
<dbReference type="Gene3D" id="3.80.10.10">
    <property type="entry name" value="Ribonuclease Inhibitor"/>
    <property type="match status" value="1"/>
</dbReference>
<accession>A0ABD1JFX2</accession>
<feature type="compositionally biased region" description="Polar residues" evidence="3">
    <location>
        <begin position="215"/>
        <end position="230"/>
    </location>
</feature>
<evidence type="ECO:0000313" key="5">
    <source>
        <dbReference type="EMBL" id="KAL2086063.1"/>
    </source>
</evidence>
<feature type="region of interest" description="Disordered" evidence="3">
    <location>
        <begin position="88"/>
        <end position="234"/>
    </location>
</feature>
<feature type="domain" description="NACHT LRR and PYD" evidence="4">
    <location>
        <begin position="333"/>
        <end position="432"/>
    </location>
</feature>
<dbReference type="Proteomes" id="UP001591681">
    <property type="component" value="Unassembled WGS sequence"/>
</dbReference>
<reference evidence="5 6" key="1">
    <citation type="submission" date="2024-09" db="EMBL/GenBank/DDBJ databases">
        <title>A chromosome-level genome assembly of Gray's grenadier anchovy, Coilia grayii.</title>
        <authorList>
            <person name="Fu Z."/>
        </authorList>
    </citation>
    <scope>NUCLEOTIDE SEQUENCE [LARGE SCALE GENOMIC DNA]</scope>
    <source>
        <strain evidence="5">G4</strain>
        <tissue evidence="5">Muscle</tissue>
    </source>
</reference>
<dbReference type="SMART" id="SM00368">
    <property type="entry name" value="LRR_RI"/>
    <property type="match status" value="2"/>
</dbReference>
<dbReference type="InterPro" id="IPR001611">
    <property type="entry name" value="Leu-rich_rpt"/>
</dbReference>
<keyword evidence="6" id="KW-1185">Reference proteome</keyword>
<dbReference type="SUPFAM" id="SSF52047">
    <property type="entry name" value="RNI-like"/>
    <property type="match status" value="1"/>
</dbReference>
<gene>
    <name evidence="5" type="ORF">ACEWY4_017122</name>
</gene>
<evidence type="ECO:0000313" key="6">
    <source>
        <dbReference type="Proteomes" id="UP001591681"/>
    </source>
</evidence>
<comment type="caution">
    <text evidence="5">The sequence shown here is derived from an EMBL/GenBank/DDBJ whole genome shotgun (WGS) entry which is preliminary data.</text>
</comment>
<dbReference type="InterPro" id="IPR051261">
    <property type="entry name" value="NLR"/>
</dbReference>
<proteinExistence type="predicted"/>
<dbReference type="PANTHER" id="PTHR24106">
    <property type="entry name" value="NACHT, LRR AND CARD DOMAINS-CONTAINING"/>
    <property type="match status" value="1"/>
</dbReference>
<organism evidence="5 6">
    <name type="scientific">Coilia grayii</name>
    <name type="common">Gray's grenadier anchovy</name>
    <dbReference type="NCBI Taxonomy" id="363190"/>
    <lineage>
        <taxon>Eukaryota</taxon>
        <taxon>Metazoa</taxon>
        <taxon>Chordata</taxon>
        <taxon>Craniata</taxon>
        <taxon>Vertebrata</taxon>
        <taxon>Euteleostomi</taxon>
        <taxon>Actinopterygii</taxon>
        <taxon>Neopterygii</taxon>
        <taxon>Teleostei</taxon>
        <taxon>Clupei</taxon>
        <taxon>Clupeiformes</taxon>
        <taxon>Clupeoidei</taxon>
        <taxon>Engraulidae</taxon>
        <taxon>Coilinae</taxon>
        <taxon>Coilia</taxon>
    </lineage>
</organism>
<keyword evidence="2" id="KW-0677">Repeat</keyword>
<dbReference type="EMBL" id="JBHFQA010000015">
    <property type="protein sequence ID" value="KAL2086063.1"/>
    <property type="molecule type" value="Genomic_DNA"/>
</dbReference>
<evidence type="ECO:0000259" key="4">
    <source>
        <dbReference type="Pfam" id="PF17776"/>
    </source>
</evidence>
<dbReference type="Pfam" id="PF17776">
    <property type="entry name" value="NLRC4_HD2"/>
    <property type="match status" value="1"/>
</dbReference>
<evidence type="ECO:0000256" key="1">
    <source>
        <dbReference type="ARBA" id="ARBA00022614"/>
    </source>
</evidence>
<protein>
    <recommendedName>
        <fullName evidence="4">NACHT LRR and PYD domain-containing protein</fullName>
    </recommendedName>
</protein>
<sequence>MWHRARICPFVSCAGYRGVKFVEAASEVGNVYVITYKLVSHRISGASGCLRALMLMESDPSLQPQQHTRAPSPVPSCVSLKSDWSMPIGPNFSNEPVPPQAEAQTPRAPSPVPSCVSLKSDWSMPVGPNFSNEPVPPQAEAQTPRAPSPVPSCVSLKSDWSMPVGPNFSNEPVPPQAEAQTPRAPSPVPSCVSLKSDWSMPVGPNFSNEPVPPQAETQTKRPASSTSSSVALKRVRATRDTDEVAEYVVVEPSKDLIINQSTLTSSKETDADRKTLSEYKAKLKSQFENVHECVLSPETQKPHESIYVDLYITEGQSEGLEALSPLLQKKSNISSDDISLAVLLKNAVNRALESKSGQLDLFVRFLHGMAMESNQKVLQGLLMHLEDKPRCVSNPKSVKTAIQNLKDMTRKNISPDRWINLLHCLVEMHDSSADQEVQAFLKSETRAVKRLKLTHCSALANTLFMAAKTTDEFDLKKYKTSDEGRRRLVPAVRCCRKALLADCKLTLKCCEVVALALKSPCSPLKELDMSRNSLHDSGVEQLCSGLRSLNCLLETLRLSACHITGKGCESLASALRANPAHLRELYLDANRLGEAELKPLMELKEKPNSALKILRW</sequence>